<gene>
    <name evidence="1" type="ORF">GCM10010430_43790</name>
</gene>
<evidence type="ECO:0000313" key="2">
    <source>
        <dbReference type="Proteomes" id="UP001500305"/>
    </source>
</evidence>
<dbReference type="EMBL" id="BAAATR010000020">
    <property type="protein sequence ID" value="GAA2255240.1"/>
    <property type="molecule type" value="Genomic_DNA"/>
</dbReference>
<evidence type="ECO:0000313" key="1">
    <source>
        <dbReference type="EMBL" id="GAA2255240.1"/>
    </source>
</evidence>
<organism evidence="1 2">
    <name type="scientific">Kitasatospora cystarginea</name>
    <dbReference type="NCBI Taxonomy" id="58350"/>
    <lineage>
        <taxon>Bacteria</taxon>
        <taxon>Bacillati</taxon>
        <taxon>Actinomycetota</taxon>
        <taxon>Actinomycetes</taxon>
        <taxon>Kitasatosporales</taxon>
        <taxon>Streptomycetaceae</taxon>
        <taxon>Kitasatospora</taxon>
    </lineage>
</organism>
<protein>
    <recommendedName>
        <fullName evidence="3">Transcriptional regulator</fullName>
    </recommendedName>
</protein>
<keyword evidence="2" id="KW-1185">Reference proteome</keyword>
<dbReference type="Proteomes" id="UP001500305">
    <property type="component" value="Unassembled WGS sequence"/>
</dbReference>
<sequence length="414" mass="44538">MTISPDGIGNLLHAARKATGRSRVQQAEHLTGYKRDGHFDPENLKRWETERRLPQPLWYPLLSAGYDIPIGEIRRAVEASRRYRRLTEAMTENAQTGDRTLGADAKDLATGAAAQPWGRLSAALIPPQVDEGTVEDAASRTTELHALGQIYPAGMLTAPVHSHLDYLTSLLSVAGDHRAEIALQAAGTAALAGYTAFELGGNAEAFSYYEVARYAAREAGHPPLLANVMADMSYALTPRKAADILADAQHHTKGGPGLATAAAWLAALEAEHAASTGQRERALMSLERAYARYEEAHPDTDQLWTKFFTEGRLHARAVSVYSFLNHPALDDAVTKALLAAPQTSSREDALVMASCAHATARAGELDRAAKLALDAAQINQAIPSRPTADHLTAVLEILSARAHRSADPLRATLS</sequence>
<accession>A0ABN3EE45</accession>
<name>A0ABN3EE45_9ACTN</name>
<dbReference type="RefSeq" id="WP_344638159.1">
    <property type="nucleotide sequence ID" value="NZ_BAAATR010000020.1"/>
</dbReference>
<reference evidence="1 2" key="1">
    <citation type="journal article" date="2019" name="Int. J. Syst. Evol. Microbiol.">
        <title>The Global Catalogue of Microorganisms (GCM) 10K type strain sequencing project: providing services to taxonomists for standard genome sequencing and annotation.</title>
        <authorList>
            <consortium name="The Broad Institute Genomics Platform"/>
            <consortium name="The Broad Institute Genome Sequencing Center for Infectious Disease"/>
            <person name="Wu L."/>
            <person name="Ma J."/>
        </authorList>
    </citation>
    <scope>NUCLEOTIDE SEQUENCE [LARGE SCALE GENOMIC DNA]</scope>
    <source>
        <strain evidence="1 2">JCM 7356</strain>
    </source>
</reference>
<evidence type="ECO:0008006" key="3">
    <source>
        <dbReference type="Google" id="ProtNLM"/>
    </source>
</evidence>
<proteinExistence type="predicted"/>
<comment type="caution">
    <text evidence="1">The sequence shown here is derived from an EMBL/GenBank/DDBJ whole genome shotgun (WGS) entry which is preliminary data.</text>
</comment>